<evidence type="ECO:0000313" key="2">
    <source>
        <dbReference type="Proteomes" id="UP000054886"/>
    </source>
</evidence>
<proteinExistence type="predicted"/>
<dbReference type="EMBL" id="LLZZ01000123">
    <property type="protein sequence ID" value="KTB02660.1"/>
    <property type="molecule type" value="Genomic_DNA"/>
</dbReference>
<dbReference type="AlphaFoldDB" id="A0A0W0CSV4"/>
<dbReference type="VEuPathDB" id="FungiDB:GWK60_K08503"/>
<protein>
    <submittedName>
        <fullName evidence="1">Uncharacterized protein</fullName>
    </submittedName>
</protein>
<dbReference type="VEuPathDB" id="FungiDB:GVI51_K08547"/>
<comment type="caution">
    <text evidence="1">The sequence shown here is derived from an EMBL/GenBank/DDBJ whole genome shotgun (WGS) entry which is preliminary data.</text>
</comment>
<evidence type="ECO:0000313" key="1">
    <source>
        <dbReference type="EMBL" id="KTB02660.1"/>
    </source>
</evidence>
<gene>
    <name evidence="1" type="ORF">AO440_003617</name>
</gene>
<organism evidence="1 2">
    <name type="scientific">Candida glabrata</name>
    <name type="common">Yeast</name>
    <name type="synonym">Torulopsis glabrata</name>
    <dbReference type="NCBI Taxonomy" id="5478"/>
    <lineage>
        <taxon>Eukaryota</taxon>
        <taxon>Fungi</taxon>
        <taxon>Dikarya</taxon>
        <taxon>Ascomycota</taxon>
        <taxon>Saccharomycotina</taxon>
        <taxon>Saccharomycetes</taxon>
        <taxon>Saccharomycetales</taxon>
        <taxon>Saccharomycetaceae</taxon>
        <taxon>Nakaseomyces</taxon>
    </lineage>
</organism>
<name>A0A0W0CSV4_CANGB</name>
<dbReference type="VEuPathDB" id="FungiDB:CAGL0K08690g"/>
<dbReference type="VEuPathDB" id="FungiDB:B1J91_K08690g"/>
<reference evidence="1 2" key="1">
    <citation type="submission" date="2015-10" db="EMBL/GenBank/DDBJ databases">
        <title>Draft genomes sequences of Candida glabrata isolates 1A, 1B, 2A, 2B, 3A and 3B.</title>
        <authorList>
            <person name="Haavelsrud O.E."/>
            <person name="Gaustad P."/>
        </authorList>
    </citation>
    <scope>NUCLEOTIDE SEQUENCE [LARGE SCALE GENOMIC DNA]</scope>
    <source>
        <strain evidence="1">910700640</strain>
    </source>
</reference>
<dbReference type="Proteomes" id="UP000054886">
    <property type="component" value="Unassembled WGS sequence"/>
</dbReference>
<accession>A0A0W0CSV4</accession>
<sequence>MDYLQEIKEEVRLQERSESLGLGLQLMTPTESIHEAQEILESRDADITMADLSKALEIPTTPVVEIESVFADSPLLLHAVDTTPIAHGGSDIGLGFLPASPVVQKLRSNSYSASINNNMTYHFNATILSNVADTANTGTTASMGANSPNPNLLSPRSLGSSFKKHVVQRGASVDAVSLDLHTKEYTAESPGYFDIGDSKRNSLQKFRSSLNIATAHSSSKLLQRRNSRASISASSPMSNLGYFEDYNHNYTRSRKGSIASATTTVTQRNTSLGSNVRRSLSKIASTTGTIKRAFSSASLNANNAKTANPEGNSNDNGFHETMSHSFSRMSQNSGRNSVADVRNGMFNLHISRENSAYLEPNTISDDELSNSSSTFTNKMLLEDGYSLQNSTPVENWSNTGFVGIKSQGNYREDRGEDDKFLVDIDKLTTEVPVISVTDRLGSKNSTPLIEQSSIVNAEVKCKGRNRNNSNASSLASGSTQKMGLDEYIKVLIGQQNLEDERLEYLEKRFKECGWCSEEELQTIRRKRVMINRKWANKISRYQNKLEL</sequence>